<protein>
    <submittedName>
        <fullName evidence="1">Uncharacterized protein</fullName>
    </submittedName>
</protein>
<keyword evidence="2" id="KW-1185">Reference proteome</keyword>
<dbReference type="EMBL" id="CAKOGL010000007">
    <property type="protein sequence ID" value="CAH2088340.1"/>
    <property type="molecule type" value="Genomic_DNA"/>
</dbReference>
<dbReference type="Proteomes" id="UP001153954">
    <property type="component" value="Unassembled WGS sequence"/>
</dbReference>
<reference evidence="1" key="1">
    <citation type="submission" date="2022-03" db="EMBL/GenBank/DDBJ databases">
        <authorList>
            <person name="Tunstrom K."/>
        </authorList>
    </citation>
    <scope>NUCLEOTIDE SEQUENCE</scope>
</reference>
<evidence type="ECO:0000313" key="2">
    <source>
        <dbReference type="Proteomes" id="UP001153954"/>
    </source>
</evidence>
<comment type="caution">
    <text evidence="1">The sequence shown here is derived from an EMBL/GenBank/DDBJ whole genome shotgun (WGS) entry which is preliminary data.</text>
</comment>
<name>A0AAU9TUZ7_EUPED</name>
<evidence type="ECO:0000313" key="1">
    <source>
        <dbReference type="EMBL" id="CAH2088340.1"/>
    </source>
</evidence>
<accession>A0AAU9TUZ7</accession>
<organism evidence="1 2">
    <name type="scientific">Euphydryas editha</name>
    <name type="common">Edith's checkerspot</name>
    <dbReference type="NCBI Taxonomy" id="104508"/>
    <lineage>
        <taxon>Eukaryota</taxon>
        <taxon>Metazoa</taxon>
        <taxon>Ecdysozoa</taxon>
        <taxon>Arthropoda</taxon>
        <taxon>Hexapoda</taxon>
        <taxon>Insecta</taxon>
        <taxon>Pterygota</taxon>
        <taxon>Neoptera</taxon>
        <taxon>Endopterygota</taxon>
        <taxon>Lepidoptera</taxon>
        <taxon>Glossata</taxon>
        <taxon>Ditrysia</taxon>
        <taxon>Papilionoidea</taxon>
        <taxon>Nymphalidae</taxon>
        <taxon>Nymphalinae</taxon>
        <taxon>Euphydryas</taxon>
    </lineage>
</organism>
<gene>
    <name evidence="1" type="ORF">EEDITHA_LOCUS4509</name>
</gene>
<sequence>MERAKIEREKARIMKEIDKHLKAEAMYNTEAYEIKIQIIKKSIDLTRNLKTELKEIILESVDDLRKILHKYHDDALDLREKTAELSQMLLKSKLLQQQLLFWIICSQLTSLLKPFEQSTAKMSAETYTTASMAIVVTRGLNNVCEMLGKNMYHPRVNEVHEKLKSGLITRFQNKEFHKELAMSTLLGPRFKTSGFNDKCAADIAKKRAIDMALQLLSDTRSIPLQLKLNLTLHPKLKHLQMKFQFGMTSMVKLRGYNPRPL</sequence>
<dbReference type="AlphaFoldDB" id="A0AAU9TUZ7"/>
<proteinExistence type="predicted"/>